<comment type="caution">
    <text evidence="3">The sequence shown here is derived from an EMBL/GenBank/DDBJ whole genome shotgun (WGS) entry which is preliminary data.</text>
</comment>
<sequence>MSYKLSRREKNLLIIGLIVIIGFVFYSFVYSNLSQRLENLKTQYETLTAELSRLNMIINNYNAHKGEIENAKKEYAKLKDIIPPNQNALFCVVDLKRLLETVKISTSSYMFEPSQKIELGNTKNMGDQFYPYYLSSRQTWNCEYENIHTILDKQPNFAPLFTIDSLNMTKAENKLMVNAVIKFYGFNDPQSPAREFVLNKTIKKSPSGKNNLFK</sequence>
<dbReference type="EMBL" id="FXXC01000001">
    <property type="protein sequence ID" value="SMR92774.1"/>
    <property type="molecule type" value="Genomic_DNA"/>
</dbReference>
<evidence type="ECO:0000256" key="2">
    <source>
        <dbReference type="SAM" id="Phobius"/>
    </source>
</evidence>
<feature type="coiled-coil region" evidence="1">
    <location>
        <begin position="30"/>
        <end position="81"/>
    </location>
</feature>
<keyword evidence="4" id="KW-1185">Reference proteome</keyword>
<keyword evidence="2" id="KW-0812">Transmembrane</keyword>
<name>A0ABY1S7I1_CALBS</name>
<feature type="transmembrane region" description="Helical" evidence="2">
    <location>
        <begin position="12"/>
        <end position="33"/>
    </location>
</feature>
<reference evidence="3 4" key="1">
    <citation type="submission" date="2017-05" db="EMBL/GenBank/DDBJ databases">
        <authorList>
            <person name="Varghese N."/>
            <person name="Submissions S."/>
        </authorList>
    </citation>
    <scope>NUCLEOTIDE SEQUENCE [LARGE SCALE GENOMIC DNA]</scope>
    <source>
        <strain evidence="3 4">MACB1020</strain>
    </source>
</reference>
<dbReference type="GeneID" id="31773223"/>
<organism evidence="3 4">
    <name type="scientific">Caldicellulosiruptor bescii</name>
    <name type="common">Anaerocellum thermophilum</name>
    <dbReference type="NCBI Taxonomy" id="31899"/>
    <lineage>
        <taxon>Bacteria</taxon>
        <taxon>Bacillati</taxon>
        <taxon>Bacillota</taxon>
        <taxon>Bacillota incertae sedis</taxon>
        <taxon>Caldicellulosiruptorales</taxon>
        <taxon>Caldicellulosiruptoraceae</taxon>
        <taxon>Caldicellulosiruptor</taxon>
    </lineage>
</organism>
<accession>A0ABY1S7I1</accession>
<evidence type="ECO:0000313" key="4">
    <source>
        <dbReference type="Proteomes" id="UP000196803"/>
    </source>
</evidence>
<keyword evidence="1" id="KW-0175">Coiled coil</keyword>
<keyword evidence="2" id="KW-1133">Transmembrane helix</keyword>
<evidence type="ECO:0000256" key="1">
    <source>
        <dbReference type="SAM" id="Coils"/>
    </source>
</evidence>
<evidence type="ECO:0000313" key="3">
    <source>
        <dbReference type="EMBL" id="SMR92774.1"/>
    </source>
</evidence>
<gene>
    <name evidence="3" type="ORF">SAMN05216240_1196</name>
</gene>
<protein>
    <submittedName>
        <fullName evidence="3">Type IV pilus assembly protein PilO</fullName>
    </submittedName>
</protein>
<dbReference type="RefSeq" id="WP_015908256.1">
    <property type="nucleotide sequence ID" value="NZ_FUZJ01000001.1"/>
</dbReference>
<dbReference type="Proteomes" id="UP000196803">
    <property type="component" value="Unassembled WGS sequence"/>
</dbReference>
<keyword evidence="2" id="KW-0472">Membrane</keyword>
<proteinExistence type="predicted"/>